<dbReference type="InterPro" id="IPR050346">
    <property type="entry name" value="FMO-like"/>
</dbReference>
<keyword evidence="8" id="KW-0503">Monooxygenase</keyword>
<dbReference type="SUPFAM" id="SSF51905">
    <property type="entry name" value="FAD/NAD(P)-binding domain"/>
    <property type="match status" value="2"/>
</dbReference>
<dbReference type="EMBL" id="CAMXCT010001225">
    <property type="protein sequence ID" value="CAI3988046.1"/>
    <property type="molecule type" value="Genomic_DNA"/>
</dbReference>
<feature type="region of interest" description="Disordered" evidence="6">
    <location>
        <begin position="311"/>
        <end position="337"/>
    </location>
</feature>
<evidence type="ECO:0000256" key="6">
    <source>
        <dbReference type="SAM" id="MobiDB-lite"/>
    </source>
</evidence>
<evidence type="ECO:0000256" key="1">
    <source>
        <dbReference type="ARBA" id="ARBA00009183"/>
    </source>
</evidence>
<dbReference type="SUPFAM" id="SSF53850">
    <property type="entry name" value="Periplasmic binding protein-like II"/>
    <property type="match status" value="1"/>
</dbReference>
<keyword evidence="4" id="KW-0521">NADP</keyword>
<dbReference type="InterPro" id="IPR036188">
    <property type="entry name" value="FAD/NAD-bd_sf"/>
</dbReference>
<evidence type="ECO:0000256" key="3">
    <source>
        <dbReference type="ARBA" id="ARBA00022827"/>
    </source>
</evidence>
<evidence type="ECO:0000256" key="4">
    <source>
        <dbReference type="ARBA" id="ARBA00022857"/>
    </source>
</evidence>
<protein>
    <submittedName>
        <fullName evidence="8">Probable flavin-containing monooxygenase 1</fullName>
    </submittedName>
</protein>
<dbReference type="InterPro" id="IPR020946">
    <property type="entry name" value="Flavin_mOase-like"/>
</dbReference>
<feature type="compositionally biased region" description="Low complexity" evidence="6">
    <location>
        <begin position="312"/>
        <end position="324"/>
    </location>
</feature>
<dbReference type="AlphaFoldDB" id="A0A9P1CD17"/>
<reference evidence="7" key="1">
    <citation type="submission" date="2022-10" db="EMBL/GenBank/DDBJ databases">
        <authorList>
            <person name="Chen Y."/>
            <person name="Dougan E. K."/>
            <person name="Chan C."/>
            <person name="Rhodes N."/>
            <person name="Thang M."/>
        </authorList>
    </citation>
    <scope>NUCLEOTIDE SEQUENCE</scope>
</reference>
<dbReference type="Gene3D" id="3.50.50.60">
    <property type="entry name" value="FAD/NAD(P)-binding domain"/>
    <property type="match status" value="2"/>
</dbReference>
<keyword evidence="5" id="KW-0560">Oxidoreductase</keyword>
<evidence type="ECO:0000313" key="7">
    <source>
        <dbReference type="EMBL" id="CAI3988046.1"/>
    </source>
</evidence>
<accession>A0A9P1CD17</accession>
<dbReference type="InterPro" id="IPR000960">
    <property type="entry name" value="Flavin_mOase"/>
</dbReference>
<keyword evidence="2" id="KW-0285">Flavoprotein</keyword>
<evidence type="ECO:0000256" key="2">
    <source>
        <dbReference type="ARBA" id="ARBA00022630"/>
    </source>
</evidence>
<comment type="similarity">
    <text evidence="1">Belongs to the FMO family.</text>
</comment>
<dbReference type="GO" id="GO:0004499">
    <property type="term" value="F:N,N-dimethylaniline monooxygenase activity"/>
    <property type="evidence" value="ECO:0007669"/>
    <property type="project" value="InterPro"/>
</dbReference>
<proteinExistence type="inferred from homology"/>
<sequence length="838" mass="92691">MPGWLKQLRLLSAPPRFRGRAFSSSPWALGKLPTKDESVVLGAVSYDPAISTIWEKMKAYLISAGCPFDFVLFTNYERQVAALMAGHVDIAWNGPVAHVLAQQQAGPENLISLGMRDVDCDFVSVCVARKDSSVSSVSELSGKVVATGAHDSPQAHLVPLYWLGELGVKPAEVKSFDLDLGKHGDTAIGEVKAMEALLEGQADAGLLSKMMWDRAVEGQLPSIDKAQLEKNLQVLPEAPPLFDHCQFDVLASNPAWKRESFVDAIFKMDIQNPAHQEVMRLEGIQQKWMPPRQEGYAVVSKSLAAVSKRHFSTSTGSTGRTSGSHSHRQRSSLGHLPRSHRAWNGVRNFSSKPTVGVVGAGVAGLQTIRSLRAKGFDVKVFEQDARVGGVWRENYVNFGVQVPKQLYEFLDFPFNLPWGQYPTGPETQQYIEDYVDHFQLRDAIETGTQVESVSPKDSRWVIKTQSDGSSKEETFDYCVIATGLYSKTKLFMPEIPNKEKFQGKVLHSTNFQDVSLAEGKRVVVVGNGKSAVDCAVEASKAPGAKVTLVSRKAHWPTPRKIADLIPFQYVFLSRLGQALVTGHRGALPGAPAHMSWWHTLGWPVMAGAFTVVEMLFALQFRNMSGSTSPLFKCDVVSDFYGHAQVLDYSFRDLVSKGQIDWVMASPESYTSNGLKLATGETLEADLMVFATGFQKDYSYFPADLQSKLGVESDGLYLWRHTLHPQVPGLAFVGSELATISNISSYGLQSAWLGKVWAGDIPLPSSEEMTKEIQQMRDWKRSWMPDTASRASLVLLHQTHFHDILLKDMKIHHLRKMPNVLAEAFMPYQPQDYSGIVGA</sequence>
<dbReference type="GO" id="GO:0050661">
    <property type="term" value="F:NADP binding"/>
    <property type="evidence" value="ECO:0007669"/>
    <property type="project" value="InterPro"/>
</dbReference>
<dbReference type="PRINTS" id="PR00370">
    <property type="entry name" value="FMOXYGENASE"/>
</dbReference>
<dbReference type="EMBL" id="CAMXCT030001225">
    <property type="protein sequence ID" value="CAL4775358.1"/>
    <property type="molecule type" value="Genomic_DNA"/>
</dbReference>
<dbReference type="Gene3D" id="3.40.190.10">
    <property type="entry name" value="Periplasmic binding protein-like II"/>
    <property type="match status" value="2"/>
</dbReference>
<keyword evidence="9" id="KW-1185">Reference proteome</keyword>
<dbReference type="OrthoDB" id="66881at2759"/>
<dbReference type="Pfam" id="PF12974">
    <property type="entry name" value="Phosphonate-bd"/>
    <property type="match status" value="1"/>
</dbReference>
<evidence type="ECO:0000313" key="8">
    <source>
        <dbReference type="EMBL" id="CAL4775358.1"/>
    </source>
</evidence>
<keyword evidence="3" id="KW-0274">FAD</keyword>
<dbReference type="Proteomes" id="UP001152797">
    <property type="component" value="Unassembled WGS sequence"/>
</dbReference>
<gene>
    <name evidence="7" type="ORF">C1SCF055_LOCUS15274</name>
</gene>
<comment type="caution">
    <text evidence="7">The sequence shown here is derived from an EMBL/GenBank/DDBJ whole genome shotgun (WGS) entry which is preliminary data.</text>
</comment>
<name>A0A9P1CD17_9DINO</name>
<reference evidence="8 9" key="2">
    <citation type="submission" date="2024-05" db="EMBL/GenBank/DDBJ databases">
        <authorList>
            <person name="Chen Y."/>
            <person name="Shah S."/>
            <person name="Dougan E. K."/>
            <person name="Thang M."/>
            <person name="Chan C."/>
        </authorList>
    </citation>
    <scope>NUCLEOTIDE SEQUENCE [LARGE SCALE GENOMIC DNA]</scope>
</reference>
<evidence type="ECO:0000313" key="9">
    <source>
        <dbReference type="Proteomes" id="UP001152797"/>
    </source>
</evidence>
<dbReference type="GO" id="GO:0050660">
    <property type="term" value="F:flavin adenine dinucleotide binding"/>
    <property type="evidence" value="ECO:0007669"/>
    <property type="project" value="InterPro"/>
</dbReference>
<dbReference type="Pfam" id="PF00743">
    <property type="entry name" value="FMO-like"/>
    <property type="match status" value="2"/>
</dbReference>
<evidence type="ECO:0000256" key="5">
    <source>
        <dbReference type="ARBA" id="ARBA00023002"/>
    </source>
</evidence>
<dbReference type="EMBL" id="CAMXCT020001225">
    <property type="protein sequence ID" value="CAL1141421.1"/>
    <property type="molecule type" value="Genomic_DNA"/>
</dbReference>
<dbReference type="PANTHER" id="PTHR23023">
    <property type="entry name" value="DIMETHYLANILINE MONOOXYGENASE"/>
    <property type="match status" value="1"/>
</dbReference>
<organism evidence="7">
    <name type="scientific">Cladocopium goreaui</name>
    <dbReference type="NCBI Taxonomy" id="2562237"/>
    <lineage>
        <taxon>Eukaryota</taxon>
        <taxon>Sar</taxon>
        <taxon>Alveolata</taxon>
        <taxon>Dinophyceae</taxon>
        <taxon>Suessiales</taxon>
        <taxon>Symbiodiniaceae</taxon>
        <taxon>Cladocopium</taxon>
    </lineage>
</organism>